<comment type="caution">
    <text evidence="1">The sequence shown here is derived from an EMBL/GenBank/DDBJ whole genome shotgun (WGS) entry which is preliminary data.</text>
</comment>
<dbReference type="EMBL" id="JARJCW010000095">
    <property type="protein sequence ID" value="KAJ7194825.1"/>
    <property type="molecule type" value="Genomic_DNA"/>
</dbReference>
<gene>
    <name evidence="1" type="ORF">GGX14DRAFT_377608</name>
</gene>
<reference evidence="1" key="1">
    <citation type="submission" date="2023-03" db="EMBL/GenBank/DDBJ databases">
        <title>Massive genome expansion in bonnet fungi (Mycena s.s.) driven by repeated elements and novel gene families across ecological guilds.</title>
        <authorList>
            <consortium name="Lawrence Berkeley National Laboratory"/>
            <person name="Harder C.B."/>
            <person name="Miyauchi S."/>
            <person name="Viragh M."/>
            <person name="Kuo A."/>
            <person name="Thoen E."/>
            <person name="Andreopoulos B."/>
            <person name="Lu D."/>
            <person name="Skrede I."/>
            <person name="Drula E."/>
            <person name="Henrissat B."/>
            <person name="Morin E."/>
            <person name="Kohler A."/>
            <person name="Barry K."/>
            <person name="LaButti K."/>
            <person name="Morin E."/>
            <person name="Salamov A."/>
            <person name="Lipzen A."/>
            <person name="Mereny Z."/>
            <person name="Hegedus B."/>
            <person name="Baldrian P."/>
            <person name="Stursova M."/>
            <person name="Weitz H."/>
            <person name="Taylor A."/>
            <person name="Grigoriev I.V."/>
            <person name="Nagy L.G."/>
            <person name="Martin F."/>
            <person name="Kauserud H."/>
        </authorList>
    </citation>
    <scope>NUCLEOTIDE SEQUENCE</scope>
    <source>
        <strain evidence="1">9144</strain>
    </source>
</reference>
<evidence type="ECO:0000313" key="2">
    <source>
        <dbReference type="Proteomes" id="UP001219525"/>
    </source>
</evidence>
<feature type="non-terminal residue" evidence="1">
    <location>
        <position position="1"/>
    </location>
</feature>
<proteinExistence type="predicted"/>
<evidence type="ECO:0000313" key="1">
    <source>
        <dbReference type="EMBL" id="KAJ7194825.1"/>
    </source>
</evidence>
<sequence>TSTLTQNSMAVIAGSVGIHAKFICLLENNEARTNADGPRKHLDDFSLEPPTLLSRVLIQMLQWPYKFAFQRVTHQVTDGNVMVIDEI</sequence>
<name>A0AAD6Y061_9AGAR</name>
<dbReference type="Proteomes" id="UP001219525">
    <property type="component" value="Unassembled WGS sequence"/>
</dbReference>
<dbReference type="AlphaFoldDB" id="A0AAD6Y061"/>
<accession>A0AAD6Y061</accession>
<protein>
    <submittedName>
        <fullName evidence="1">Uncharacterized protein</fullName>
    </submittedName>
</protein>
<organism evidence="1 2">
    <name type="scientific">Mycena pura</name>
    <dbReference type="NCBI Taxonomy" id="153505"/>
    <lineage>
        <taxon>Eukaryota</taxon>
        <taxon>Fungi</taxon>
        <taxon>Dikarya</taxon>
        <taxon>Basidiomycota</taxon>
        <taxon>Agaricomycotina</taxon>
        <taxon>Agaricomycetes</taxon>
        <taxon>Agaricomycetidae</taxon>
        <taxon>Agaricales</taxon>
        <taxon>Marasmiineae</taxon>
        <taxon>Mycenaceae</taxon>
        <taxon>Mycena</taxon>
    </lineage>
</organism>
<keyword evidence="2" id="KW-1185">Reference proteome</keyword>